<organism evidence="1 2">
    <name type="scientific">Naganishia vaughanmartiniae</name>
    <dbReference type="NCBI Taxonomy" id="1424756"/>
    <lineage>
        <taxon>Eukaryota</taxon>
        <taxon>Fungi</taxon>
        <taxon>Dikarya</taxon>
        <taxon>Basidiomycota</taxon>
        <taxon>Agaricomycotina</taxon>
        <taxon>Tremellomycetes</taxon>
        <taxon>Filobasidiales</taxon>
        <taxon>Filobasidiaceae</taxon>
        <taxon>Naganishia</taxon>
    </lineage>
</organism>
<dbReference type="Proteomes" id="UP001243375">
    <property type="component" value="Unassembled WGS sequence"/>
</dbReference>
<dbReference type="EMBL" id="JASBWU010000005">
    <property type="protein sequence ID" value="KAJ9121506.1"/>
    <property type="molecule type" value="Genomic_DNA"/>
</dbReference>
<comment type="caution">
    <text evidence="1">The sequence shown here is derived from an EMBL/GenBank/DDBJ whole genome shotgun (WGS) entry which is preliminary data.</text>
</comment>
<reference evidence="1" key="1">
    <citation type="submission" date="2023-04" db="EMBL/GenBank/DDBJ databases">
        <title>Draft Genome sequencing of Naganishia species isolated from polar environments using Oxford Nanopore Technology.</title>
        <authorList>
            <person name="Leo P."/>
            <person name="Venkateswaran K."/>
        </authorList>
    </citation>
    <scope>NUCLEOTIDE SEQUENCE</scope>
    <source>
        <strain evidence="1">MNA-CCFEE 5425</strain>
    </source>
</reference>
<accession>A0ACC2XD00</accession>
<gene>
    <name evidence="1" type="ORF">QFC22_002123</name>
</gene>
<name>A0ACC2XD00_9TREE</name>
<evidence type="ECO:0000313" key="1">
    <source>
        <dbReference type="EMBL" id="KAJ9121506.1"/>
    </source>
</evidence>
<evidence type="ECO:0000313" key="2">
    <source>
        <dbReference type="Proteomes" id="UP001243375"/>
    </source>
</evidence>
<keyword evidence="2" id="KW-1185">Reference proteome</keyword>
<proteinExistence type="predicted"/>
<protein>
    <submittedName>
        <fullName evidence="1">Uncharacterized protein</fullName>
    </submittedName>
</protein>
<sequence>MLRLETSYDFRANAIPPGGGNFVMATGDSTGYSLHGDFFNGFSVADGSGSDSLLNRALKNCPDMQGEARTCDVFHFQDPTSCHPEMGIVNESVGEDHPIDKLPGNNPVWCAEDGKATDPDYVETGTLISATPLVPLGWSMVGCLSHPDILPYQDDDIGLMRDESHMTPEECIIACSAGGYSHSETYCGGEGYHMSIYAADNQNTNGTYVPVEDPETEVLGPTIRPDSFLPMGATSTSFLITATPVFSEIIPPDYIPSITDSPLPTPTLPQPLGAAPPVSDSAFYTPYPSSGAGLKNIDDSAAFVQLPSATAEVTVTVTVTATQAMITVAPTVSWADGVHSLAPAAVYTDHFWTSDVLQSNAA</sequence>